<proteinExistence type="inferred from homology"/>
<comment type="similarity">
    <text evidence="1">Belongs to the glycosyltransferase 2 family.</text>
</comment>
<dbReference type="SUPFAM" id="SSF53448">
    <property type="entry name" value="Nucleotide-diphospho-sugar transferases"/>
    <property type="match status" value="1"/>
</dbReference>
<evidence type="ECO:0000256" key="4">
    <source>
        <dbReference type="ARBA" id="ARBA00022679"/>
    </source>
</evidence>
<accession>A0A6G6J8N3</accession>
<dbReference type="Pfam" id="PF00535">
    <property type="entry name" value="Glycos_transf_2"/>
    <property type="match status" value="1"/>
</dbReference>
<keyword evidence="2" id="KW-0997">Cell inner membrane</keyword>
<dbReference type="GO" id="GO:0016757">
    <property type="term" value="F:glycosyltransferase activity"/>
    <property type="evidence" value="ECO:0007669"/>
    <property type="project" value="UniProtKB-KW"/>
</dbReference>
<evidence type="ECO:0000259" key="5">
    <source>
        <dbReference type="Pfam" id="PF00535"/>
    </source>
</evidence>
<dbReference type="RefSeq" id="WP_128082585.1">
    <property type="nucleotide sequence ID" value="NZ_CP049140.1"/>
</dbReference>
<evidence type="ECO:0000256" key="1">
    <source>
        <dbReference type="ARBA" id="ARBA00006739"/>
    </source>
</evidence>
<dbReference type="PANTHER" id="PTHR43630:SF1">
    <property type="entry name" value="POLY-BETA-1,6-N-ACETYL-D-GLUCOSAMINE SYNTHASE"/>
    <property type="match status" value="1"/>
</dbReference>
<protein>
    <submittedName>
        <fullName evidence="6">Glycosyltransferase family 2 protein</fullName>
    </submittedName>
</protein>
<feature type="domain" description="Glycosyltransferase 2-like" evidence="5">
    <location>
        <begin position="8"/>
        <end position="173"/>
    </location>
</feature>
<dbReference type="InterPro" id="IPR029044">
    <property type="entry name" value="Nucleotide-diphossugar_trans"/>
</dbReference>
<gene>
    <name evidence="6" type="ORF">G5B91_09165</name>
</gene>
<dbReference type="EMBL" id="CP049140">
    <property type="protein sequence ID" value="QIE90841.1"/>
    <property type="molecule type" value="Genomic_DNA"/>
</dbReference>
<organism evidence="6 7">
    <name type="scientific">Pseudomonas nitroreducens</name>
    <dbReference type="NCBI Taxonomy" id="46680"/>
    <lineage>
        <taxon>Bacteria</taxon>
        <taxon>Pseudomonadati</taxon>
        <taxon>Pseudomonadota</taxon>
        <taxon>Gammaproteobacteria</taxon>
        <taxon>Pseudomonadales</taxon>
        <taxon>Pseudomonadaceae</taxon>
        <taxon>Pseudomonas</taxon>
    </lineage>
</organism>
<evidence type="ECO:0000313" key="6">
    <source>
        <dbReference type="EMBL" id="QIE90841.1"/>
    </source>
</evidence>
<evidence type="ECO:0000313" key="7">
    <source>
        <dbReference type="Proteomes" id="UP000501063"/>
    </source>
</evidence>
<dbReference type="PANTHER" id="PTHR43630">
    <property type="entry name" value="POLY-BETA-1,6-N-ACETYL-D-GLUCOSAMINE SYNTHASE"/>
    <property type="match status" value="1"/>
</dbReference>
<keyword evidence="3" id="KW-0328">Glycosyltransferase</keyword>
<evidence type="ECO:0000256" key="2">
    <source>
        <dbReference type="ARBA" id="ARBA00022519"/>
    </source>
</evidence>
<keyword evidence="4 6" id="KW-0808">Transferase</keyword>
<sequence length="306" mass="35026">MMKYKIACIVPTYNGRVELERLLRSLNIQKDISFETIIIDSSSTDGTSELAKSFNCKVLSIPKKDFNHGGTRQYAINENPNYDLYILLTQDAYLEDESSLKNITLPFQDKTVGAVYGRQLPHVNANKFAAHARLFNYGTKSQQKDISNSIIYGIKTPFLSNSFSAYRREMLESTGGFPEHVILSEDMYVGAKSILSDWKIFYASNAECRHSHNYTIREEFRRYFDIGVFHAREPWIVEAFGGTGGEGLRFVKSEIKYLGLSNIHLWPLAGLRNFLKILAYKLGKRESLLSIGIKSKLSMHKAYWRE</sequence>
<evidence type="ECO:0000256" key="3">
    <source>
        <dbReference type="ARBA" id="ARBA00022676"/>
    </source>
</evidence>
<reference evidence="6 7" key="1">
    <citation type="submission" date="2020-02" db="EMBL/GenBank/DDBJ databases">
        <title>Integrative conjugative elements (ICEs) and plasmids drive adaptation of Pseudomonas nitroreducens strain HBP1 to wastewater environment.</title>
        <authorList>
            <person name="Sentchilo V."/>
            <person name="Carraro N."/>
            <person name="Bertelli C."/>
            <person name="van der Meer J.R."/>
        </authorList>
    </citation>
    <scope>NUCLEOTIDE SEQUENCE [LARGE SCALE GENOMIC DNA]</scope>
    <source>
        <strain evidence="6 7">HBP1</strain>
    </source>
</reference>
<dbReference type="InterPro" id="IPR001173">
    <property type="entry name" value="Glyco_trans_2-like"/>
</dbReference>
<dbReference type="KEGG" id="pnt:G5B91_09165"/>
<dbReference type="Gene3D" id="3.90.550.10">
    <property type="entry name" value="Spore Coat Polysaccharide Biosynthesis Protein SpsA, Chain A"/>
    <property type="match status" value="1"/>
</dbReference>
<keyword evidence="2" id="KW-0472">Membrane</keyword>
<dbReference type="Proteomes" id="UP000501063">
    <property type="component" value="Chromosome"/>
</dbReference>
<name>A0A6G6J8N3_PSENT</name>
<dbReference type="AlphaFoldDB" id="A0A6G6J8N3"/>
<keyword evidence="2" id="KW-1003">Cell membrane</keyword>